<dbReference type="Proteomes" id="UP001642409">
    <property type="component" value="Unassembled WGS sequence"/>
</dbReference>
<reference evidence="2 3" key="1">
    <citation type="submission" date="2024-07" db="EMBL/GenBank/DDBJ databases">
        <authorList>
            <person name="Akdeniz Z."/>
        </authorList>
    </citation>
    <scope>NUCLEOTIDE SEQUENCE [LARGE SCALE GENOMIC DNA]</scope>
</reference>
<proteinExistence type="predicted"/>
<evidence type="ECO:0000256" key="1">
    <source>
        <dbReference type="SAM" id="MobiDB-lite"/>
    </source>
</evidence>
<comment type="caution">
    <text evidence="2">The sequence shown here is derived from an EMBL/GenBank/DDBJ whole genome shotgun (WGS) entry which is preliminary data.</text>
</comment>
<feature type="region of interest" description="Disordered" evidence="1">
    <location>
        <begin position="300"/>
        <end position="321"/>
    </location>
</feature>
<protein>
    <submittedName>
        <fullName evidence="2">Hypothetical_protein</fullName>
    </submittedName>
</protein>
<organism evidence="2 3">
    <name type="scientific">Hexamita inflata</name>
    <dbReference type="NCBI Taxonomy" id="28002"/>
    <lineage>
        <taxon>Eukaryota</taxon>
        <taxon>Metamonada</taxon>
        <taxon>Diplomonadida</taxon>
        <taxon>Hexamitidae</taxon>
        <taxon>Hexamitinae</taxon>
        <taxon>Hexamita</taxon>
    </lineage>
</organism>
<evidence type="ECO:0000313" key="3">
    <source>
        <dbReference type="Proteomes" id="UP001642409"/>
    </source>
</evidence>
<evidence type="ECO:0000313" key="2">
    <source>
        <dbReference type="EMBL" id="CAL5970508.1"/>
    </source>
</evidence>
<name>A0ABP1GEK3_9EUKA</name>
<sequence>MGQSLSLEQISTNIQKIYPDSVHDDHLLLMRCVLALFECLQTIRAESDFTEISVATHIATRFTELGILCNLLSSDQLEQTASHQYQLYENDKLNEQNPCVIKAEINTIWFNVCAYDQIRISIRENVRVPFYNICVYDNKSIVHELFDLKTSLFTPNRFEYYFQLIESLFYLELILDTEFDQQVINEFKHYLICKKFAFDPFSFTCKQLLGVVQIEMQFAETENIYEFSENTFQTELLKRIKNKDKLFIVKHKFEEGGILKNFVDQEHVASYNGNIIKLDIIQSDYISYLQIKYQQLKAKQSRPKSPLTSKQQQNRPDEAIPSIQRRFEPKTCFWYNTLDKGEQQNYVRCLAGEINNQYTYAQADIVELQPYSNAADISVERIMRLKNLQKLLQNNSNCFQIYKTVIQTAAKCEYDKESKYFDEVFFDNKYNELTLNQLMQFALQINGFQCFTQQTVGTQLYVKYKEEFACAHLERSVLYYKQYNKLSYRFVNQNFKQFTLQNIEIRPVLTETYFAQNLLVYPNTILTSQIISISQFESNIEVLVQNQKVLECKKYLEQRLQVEMLNRPELFCDPFKITVDIDDNYVWVNLERFEMIHVVFNQVVGFNRMTAIIQEKGVGYIFKIDAMSIQEETTIKEMGWKVRTENGFCVVD</sequence>
<gene>
    <name evidence="2" type="ORF">HINF_LOCUS448</name>
</gene>
<keyword evidence="3" id="KW-1185">Reference proteome</keyword>
<dbReference type="EMBL" id="CAXDID020000001">
    <property type="protein sequence ID" value="CAL5970508.1"/>
    <property type="molecule type" value="Genomic_DNA"/>
</dbReference>
<accession>A0ABP1GEK3</accession>